<reference evidence="3 4" key="1">
    <citation type="submission" date="2015-07" db="EMBL/GenBank/DDBJ databases">
        <authorList>
            <person name="Kim K.M."/>
        </authorList>
    </citation>
    <scope>NUCLEOTIDE SEQUENCE [LARGE SCALE GENOMIC DNA]</scope>
    <source>
        <strain evidence="3 4">KCTC 12363</strain>
    </source>
</reference>
<protein>
    <submittedName>
        <fullName evidence="3">Carboxylesterase</fullName>
    </submittedName>
</protein>
<keyword evidence="1" id="KW-0378">Hydrolase</keyword>
<dbReference type="InterPro" id="IPR050300">
    <property type="entry name" value="GDXG_lipolytic_enzyme"/>
</dbReference>
<dbReference type="Gene3D" id="3.40.50.1820">
    <property type="entry name" value="alpha/beta hydrolase"/>
    <property type="match status" value="1"/>
</dbReference>
<evidence type="ECO:0000313" key="3">
    <source>
        <dbReference type="EMBL" id="AKP49761.1"/>
    </source>
</evidence>
<keyword evidence="4" id="KW-1185">Reference proteome</keyword>
<evidence type="ECO:0000313" key="4">
    <source>
        <dbReference type="Proteomes" id="UP000036520"/>
    </source>
</evidence>
<dbReference type="RefSeq" id="WP_048640268.1">
    <property type="nucleotide sequence ID" value="NZ_CP012040.1"/>
</dbReference>
<dbReference type="EMBL" id="CP012040">
    <property type="protein sequence ID" value="AKP49761.1"/>
    <property type="molecule type" value="Genomic_DNA"/>
</dbReference>
<name>A0A0H4P5Q4_9BACT</name>
<dbReference type="Proteomes" id="UP000036520">
    <property type="component" value="Chromosome"/>
</dbReference>
<organism evidence="3 4">
    <name type="scientific">Cyclobacterium amurskyense</name>
    <dbReference type="NCBI Taxonomy" id="320787"/>
    <lineage>
        <taxon>Bacteria</taxon>
        <taxon>Pseudomonadati</taxon>
        <taxon>Bacteroidota</taxon>
        <taxon>Cytophagia</taxon>
        <taxon>Cytophagales</taxon>
        <taxon>Cyclobacteriaceae</taxon>
        <taxon>Cyclobacterium</taxon>
    </lineage>
</organism>
<dbReference type="InterPro" id="IPR029058">
    <property type="entry name" value="AB_hydrolase_fold"/>
</dbReference>
<dbReference type="PANTHER" id="PTHR48081:SF33">
    <property type="entry name" value="KYNURENINE FORMAMIDASE"/>
    <property type="match status" value="1"/>
</dbReference>
<feature type="domain" description="BD-FAE-like" evidence="2">
    <location>
        <begin position="43"/>
        <end position="221"/>
    </location>
</feature>
<dbReference type="OrthoDB" id="9777975at2"/>
<sequence length="282" mass="32093">MRLLIYSFFLVLCGSCSLRGITVSENITYMEDGYLGELPEKRLNVFRPKKIKEALPVLVFIHGGSWRSGSKEKYSLVGRRWARRNIVTVIIDYPLSPEYKIHSMGKATAKALNWVDENIADYGGDPERIVVSGHSAGGHLASLVAIRDEYFDSLGVKNPIAGAVLIDAAGFDMYHYLKEKNNAPGTSHLKTFTDSPEVWKDTSPIYFLHDNMPPMLFMMGGKTYDSILEGTDRFMEEYKKYEPEPNFKVQKNKRHIPMMLQMIYTPSRGFRWVTTFVKGLGE</sequence>
<evidence type="ECO:0000256" key="1">
    <source>
        <dbReference type="ARBA" id="ARBA00022801"/>
    </source>
</evidence>
<gene>
    <name evidence="3" type="ORF">CA2015_0280</name>
</gene>
<dbReference type="STRING" id="320787.CA2015_0280"/>
<dbReference type="KEGG" id="camu:CA2015_0280"/>
<dbReference type="SUPFAM" id="SSF53474">
    <property type="entry name" value="alpha/beta-Hydrolases"/>
    <property type="match status" value="1"/>
</dbReference>
<dbReference type="Pfam" id="PF20434">
    <property type="entry name" value="BD-FAE"/>
    <property type="match status" value="1"/>
</dbReference>
<dbReference type="GO" id="GO:0016787">
    <property type="term" value="F:hydrolase activity"/>
    <property type="evidence" value="ECO:0007669"/>
    <property type="project" value="UniProtKB-KW"/>
</dbReference>
<dbReference type="InterPro" id="IPR049492">
    <property type="entry name" value="BD-FAE-like_dom"/>
</dbReference>
<dbReference type="PANTHER" id="PTHR48081">
    <property type="entry name" value="AB HYDROLASE SUPERFAMILY PROTEIN C4A8.06C"/>
    <property type="match status" value="1"/>
</dbReference>
<accession>A0A0H4P5Q4</accession>
<evidence type="ECO:0000259" key="2">
    <source>
        <dbReference type="Pfam" id="PF20434"/>
    </source>
</evidence>
<proteinExistence type="predicted"/>
<dbReference type="AlphaFoldDB" id="A0A0H4P5Q4"/>